<dbReference type="SUPFAM" id="SSF55120">
    <property type="entry name" value="Pseudouridine synthase"/>
    <property type="match status" value="1"/>
</dbReference>
<evidence type="ECO:0000256" key="6">
    <source>
        <dbReference type="ARBA" id="ARBA00023235"/>
    </source>
</evidence>
<dbReference type="PROSITE" id="PS01129">
    <property type="entry name" value="PSI_RLU"/>
    <property type="match status" value="1"/>
</dbReference>
<dbReference type="SMART" id="SM00363">
    <property type="entry name" value="S4"/>
    <property type="match status" value="1"/>
</dbReference>
<dbReference type="Proteomes" id="UP000218890">
    <property type="component" value="Chromosome"/>
</dbReference>
<dbReference type="Gene3D" id="3.10.290.10">
    <property type="entry name" value="RNA-binding S4 domain"/>
    <property type="match status" value="1"/>
</dbReference>
<dbReference type="InterPro" id="IPR002942">
    <property type="entry name" value="S4_RNA-bd"/>
</dbReference>
<dbReference type="PANTHER" id="PTHR21600:SF92">
    <property type="entry name" value="RIBOSOMAL LARGE SUBUNIT PSEUDOURIDINE SYNTHASE C"/>
    <property type="match status" value="1"/>
</dbReference>
<dbReference type="Gene3D" id="3.30.2350.10">
    <property type="entry name" value="Pseudouridine synthase"/>
    <property type="match status" value="1"/>
</dbReference>
<organism evidence="11 12">
    <name type="scientific">Halorhodospira halochloris</name>
    <name type="common">Ectothiorhodospira halochloris</name>
    <dbReference type="NCBI Taxonomy" id="1052"/>
    <lineage>
        <taxon>Bacteria</taxon>
        <taxon>Pseudomonadati</taxon>
        <taxon>Pseudomonadota</taxon>
        <taxon>Gammaproteobacteria</taxon>
        <taxon>Chromatiales</taxon>
        <taxon>Ectothiorhodospiraceae</taxon>
        <taxon>Halorhodospira</taxon>
    </lineage>
</organism>
<gene>
    <name evidence="11" type="ORF">HH1059_13070</name>
</gene>
<comment type="function">
    <text evidence="2">Responsible for synthesis of pseudouridine from uracil at positions 955, 2504 and 2580 in 23S ribosomal RNA.</text>
</comment>
<comment type="similarity">
    <text evidence="3 9">Belongs to the pseudouridine synthase RluA family.</text>
</comment>
<evidence type="ECO:0000256" key="8">
    <source>
        <dbReference type="PROSITE-ProRule" id="PRU00182"/>
    </source>
</evidence>
<dbReference type="InterPro" id="IPR020103">
    <property type="entry name" value="PsdUridine_synth_cat_dom_sf"/>
</dbReference>
<evidence type="ECO:0000256" key="4">
    <source>
        <dbReference type="ARBA" id="ARBA00022552"/>
    </source>
</evidence>
<dbReference type="RefSeq" id="WP_096409391.1">
    <property type="nucleotide sequence ID" value="NZ_AP017372.2"/>
</dbReference>
<evidence type="ECO:0000313" key="11">
    <source>
        <dbReference type="EMBL" id="BAU58015.1"/>
    </source>
</evidence>
<dbReference type="Pfam" id="PF01479">
    <property type="entry name" value="S4"/>
    <property type="match status" value="1"/>
</dbReference>
<evidence type="ECO:0000256" key="7">
    <source>
        <dbReference type="PIRSR" id="PIRSR606225-1"/>
    </source>
</evidence>
<dbReference type="PANTHER" id="PTHR21600">
    <property type="entry name" value="MITOCHONDRIAL RNA PSEUDOURIDINE SYNTHASE"/>
    <property type="match status" value="1"/>
</dbReference>
<keyword evidence="6 9" id="KW-0413">Isomerase</keyword>
<dbReference type="OrthoDB" id="9807829at2"/>
<dbReference type="NCBIfam" id="TIGR00005">
    <property type="entry name" value="rluA_subfam"/>
    <property type="match status" value="1"/>
</dbReference>
<evidence type="ECO:0000256" key="5">
    <source>
        <dbReference type="ARBA" id="ARBA00022884"/>
    </source>
</evidence>
<feature type="active site" evidence="7">
    <location>
        <position position="147"/>
    </location>
</feature>
<reference evidence="11" key="1">
    <citation type="submission" date="2016-02" db="EMBL/GenBank/DDBJ databases">
        <title>Halorhodospira halochloris DSM-1059 complete genome, version 2.</title>
        <authorList>
            <person name="Tsukatani Y."/>
        </authorList>
    </citation>
    <scope>NUCLEOTIDE SEQUENCE</scope>
    <source>
        <strain evidence="11">DSM 1059</strain>
    </source>
</reference>
<proteinExistence type="inferred from homology"/>
<dbReference type="GO" id="GO:0003723">
    <property type="term" value="F:RNA binding"/>
    <property type="evidence" value="ECO:0007669"/>
    <property type="project" value="UniProtKB-KW"/>
</dbReference>
<evidence type="ECO:0000256" key="3">
    <source>
        <dbReference type="ARBA" id="ARBA00010876"/>
    </source>
</evidence>
<evidence type="ECO:0000256" key="9">
    <source>
        <dbReference type="RuleBase" id="RU362028"/>
    </source>
</evidence>
<dbReference type="AlphaFoldDB" id="A0A110B212"/>
<comment type="catalytic activity">
    <reaction evidence="9">
        <text>a uridine in RNA = a pseudouridine in RNA</text>
        <dbReference type="Rhea" id="RHEA:48348"/>
        <dbReference type="Rhea" id="RHEA-COMP:12068"/>
        <dbReference type="Rhea" id="RHEA-COMP:12069"/>
        <dbReference type="ChEBI" id="CHEBI:65314"/>
        <dbReference type="ChEBI" id="CHEBI:65315"/>
    </reaction>
</comment>
<evidence type="ECO:0000256" key="2">
    <source>
        <dbReference type="ARBA" id="ARBA00002876"/>
    </source>
</evidence>
<dbReference type="SUPFAM" id="SSF55174">
    <property type="entry name" value="Alpha-L RNA-binding motif"/>
    <property type="match status" value="1"/>
</dbReference>
<dbReference type="InterPro" id="IPR036986">
    <property type="entry name" value="S4_RNA-bd_sf"/>
</dbReference>
<dbReference type="GO" id="GO:0160141">
    <property type="term" value="F:23S rRNA pseudouridine(955/2504/2580) synthase activity"/>
    <property type="evidence" value="ECO:0007669"/>
    <property type="project" value="UniProtKB-EC"/>
</dbReference>
<dbReference type="EMBL" id="AP017372">
    <property type="protein sequence ID" value="BAU58015.1"/>
    <property type="molecule type" value="Genomic_DNA"/>
</dbReference>
<keyword evidence="4" id="KW-0698">rRNA processing</keyword>
<feature type="domain" description="RNA-binding S4" evidence="10">
    <location>
        <begin position="22"/>
        <end position="79"/>
    </location>
</feature>
<sequence length="319" mass="35907">MSTTSTHSSVKYHQVSDDEAGQRIDNFLLRLLKGLPRSRVYRLLRRGEVRVDGGRAKPTRRLQAGEVVRLPPVVIADSEHKPRPEPSSGLERALRDGVLYEDERLLVIDKPSGLAVHGGSTVKIGLIEALRQIRSDLHFVELVHRLDQETSGCLLLAKRRSTLRRLHEMLRNGDIEKRYTALLVGEVKQPEQVIDAPIEKLAGAGHERLVRVSQRGRSAQTLVKVISQSPYGTLVDIKLTTGRTHQIRVHARHIGHPVAGDDRYGERQSNSRLRTELGLRRLFLHANELAFRHPEQGNRLHVQAPLSAELNKVLTNAMK</sequence>
<evidence type="ECO:0000313" key="12">
    <source>
        <dbReference type="Proteomes" id="UP000218890"/>
    </source>
</evidence>
<dbReference type="EC" id="5.4.99.-" evidence="9"/>
<evidence type="ECO:0000259" key="10">
    <source>
        <dbReference type="SMART" id="SM00363"/>
    </source>
</evidence>
<accession>A0A110B212</accession>
<keyword evidence="12" id="KW-1185">Reference proteome</keyword>
<dbReference type="KEGG" id="hhk:HH1059_13070"/>
<dbReference type="InterPro" id="IPR050188">
    <property type="entry name" value="RluA_PseudoU_synthase"/>
</dbReference>
<evidence type="ECO:0000256" key="1">
    <source>
        <dbReference type="ARBA" id="ARBA00000381"/>
    </source>
</evidence>
<dbReference type="CDD" id="cd02869">
    <property type="entry name" value="PseudoU_synth_RluA_like"/>
    <property type="match status" value="1"/>
</dbReference>
<keyword evidence="5 8" id="KW-0694">RNA-binding</keyword>
<dbReference type="CDD" id="cd00165">
    <property type="entry name" value="S4"/>
    <property type="match status" value="1"/>
</dbReference>
<dbReference type="PROSITE" id="PS50889">
    <property type="entry name" value="S4"/>
    <property type="match status" value="1"/>
</dbReference>
<dbReference type="InterPro" id="IPR006145">
    <property type="entry name" value="PsdUridine_synth_RsuA/RluA"/>
</dbReference>
<name>A0A110B212_HALHR</name>
<dbReference type="InterPro" id="IPR006225">
    <property type="entry name" value="PsdUridine_synth_RluC/D"/>
</dbReference>
<dbReference type="InterPro" id="IPR006224">
    <property type="entry name" value="PsdUridine_synth_RluA-like_CS"/>
</dbReference>
<comment type="catalytic activity">
    <reaction evidence="1">
        <text>uridine(955/2504/2580) in 23S rRNA = pseudouridine(955/2504/2580) in 23S rRNA</text>
        <dbReference type="Rhea" id="RHEA:42528"/>
        <dbReference type="Rhea" id="RHEA-COMP:10099"/>
        <dbReference type="Rhea" id="RHEA-COMP:10100"/>
        <dbReference type="ChEBI" id="CHEBI:65314"/>
        <dbReference type="ChEBI" id="CHEBI:65315"/>
        <dbReference type="EC" id="5.4.99.24"/>
    </reaction>
</comment>
<dbReference type="Pfam" id="PF00849">
    <property type="entry name" value="PseudoU_synth_2"/>
    <property type="match status" value="1"/>
</dbReference>
<dbReference type="GO" id="GO:0000455">
    <property type="term" value="P:enzyme-directed rRNA pseudouridine synthesis"/>
    <property type="evidence" value="ECO:0007669"/>
    <property type="project" value="TreeGrafter"/>
</dbReference>
<protein>
    <recommendedName>
        <fullName evidence="9">Pseudouridine synthase</fullName>
        <ecNumber evidence="9">5.4.99.-</ecNumber>
    </recommendedName>
</protein>